<sequence length="164" mass="18167">MMKLFKKSNVSEKTTLFSPASGRLMTIEEVNDPMFSQKMMGDGYAVYPDEELITSPVAGKIVSIFPTKHAIGIMSDNGDEVILHIGINTVDLNGKPFEIYVKENQKITKSTKLVKMNLTMLEELNIDPTVIVVITNLKDNATIELCESETVENQSSVGVIKINK</sequence>
<keyword evidence="5" id="KW-0598">Phosphotransferase system</keyword>
<evidence type="ECO:0000256" key="2">
    <source>
        <dbReference type="ARBA" id="ARBA00022448"/>
    </source>
</evidence>
<dbReference type="PROSITE" id="PS00371">
    <property type="entry name" value="PTS_EIIA_TYPE_1_HIS"/>
    <property type="match status" value="1"/>
</dbReference>
<evidence type="ECO:0000313" key="8">
    <source>
        <dbReference type="EMBL" id="MDQ0362070.1"/>
    </source>
</evidence>
<keyword evidence="3" id="KW-0762">Sugar transport</keyword>
<evidence type="ECO:0000256" key="6">
    <source>
        <dbReference type="ARBA" id="ARBA00022777"/>
    </source>
</evidence>
<gene>
    <name evidence="8" type="ORF">J2S15_002823</name>
</gene>
<name>A0ABU0E5H2_9FIRM</name>
<dbReference type="PROSITE" id="PS51093">
    <property type="entry name" value="PTS_EIIA_TYPE_1"/>
    <property type="match status" value="1"/>
</dbReference>
<dbReference type="InterPro" id="IPR001127">
    <property type="entry name" value="PTS_EIIA_1_perm"/>
</dbReference>
<dbReference type="Gene3D" id="2.70.70.10">
    <property type="entry name" value="Glucose Permease (Domain IIA)"/>
    <property type="match status" value="1"/>
</dbReference>
<evidence type="ECO:0000256" key="3">
    <source>
        <dbReference type="ARBA" id="ARBA00022597"/>
    </source>
</evidence>
<dbReference type="Proteomes" id="UP001230220">
    <property type="component" value="Unassembled WGS sequence"/>
</dbReference>
<dbReference type="InterPro" id="IPR011055">
    <property type="entry name" value="Dup_hybrid_motif"/>
</dbReference>
<feature type="domain" description="PTS EIIA type-1" evidence="7">
    <location>
        <begin position="32"/>
        <end position="136"/>
    </location>
</feature>
<keyword evidence="4" id="KW-0808">Transferase</keyword>
<comment type="subcellular location">
    <subcellularLocation>
        <location evidence="1">Cytoplasm</location>
    </subcellularLocation>
</comment>
<organism evidence="8 9">
    <name type="scientific">Breznakia pachnodae</name>
    <dbReference type="NCBI Taxonomy" id="265178"/>
    <lineage>
        <taxon>Bacteria</taxon>
        <taxon>Bacillati</taxon>
        <taxon>Bacillota</taxon>
        <taxon>Erysipelotrichia</taxon>
        <taxon>Erysipelotrichales</taxon>
        <taxon>Erysipelotrichaceae</taxon>
        <taxon>Breznakia</taxon>
    </lineage>
</organism>
<dbReference type="SUPFAM" id="SSF51261">
    <property type="entry name" value="Duplicated hybrid motif"/>
    <property type="match status" value="1"/>
</dbReference>
<evidence type="ECO:0000256" key="5">
    <source>
        <dbReference type="ARBA" id="ARBA00022683"/>
    </source>
</evidence>
<accession>A0ABU0E5H2</accession>
<evidence type="ECO:0000256" key="1">
    <source>
        <dbReference type="ARBA" id="ARBA00004496"/>
    </source>
</evidence>
<comment type="caution">
    <text evidence="8">The sequence shown here is derived from an EMBL/GenBank/DDBJ whole genome shotgun (WGS) entry which is preliminary data.</text>
</comment>
<evidence type="ECO:0000259" key="7">
    <source>
        <dbReference type="PROSITE" id="PS51093"/>
    </source>
</evidence>
<evidence type="ECO:0000313" key="9">
    <source>
        <dbReference type="Proteomes" id="UP001230220"/>
    </source>
</evidence>
<reference evidence="8 9" key="1">
    <citation type="submission" date="2023-07" db="EMBL/GenBank/DDBJ databases">
        <title>Genomic Encyclopedia of Type Strains, Phase IV (KMG-IV): sequencing the most valuable type-strain genomes for metagenomic binning, comparative biology and taxonomic classification.</title>
        <authorList>
            <person name="Goeker M."/>
        </authorList>
    </citation>
    <scope>NUCLEOTIDE SEQUENCE [LARGE SCALE GENOMIC DNA]</scope>
    <source>
        <strain evidence="8 9">DSM 16784</strain>
    </source>
</reference>
<evidence type="ECO:0000256" key="4">
    <source>
        <dbReference type="ARBA" id="ARBA00022679"/>
    </source>
</evidence>
<dbReference type="Pfam" id="PF00358">
    <property type="entry name" value="PTS_EIIA_1"/>
    <property type="match status" value="1"/>
</dbReference>
<dbReference type="PANTHER" id="PTHR45008:SF1">
    <property type="entry name" value="PTS SYSTEM GLUCOSE-SPECIFIC EIIA COMPONENT"/>
    <property type="match status" value="1"/>
</dbReference>
<keyword evidence="2" id="KW-0813">Transport</keyword>
<proteinExistence type="predicted"/>
<dbReference type="EMBL" id="JAUSUR010000005">
    <property type="protein sequence ID" value="MDQ0362070.1"/>
    <property type="molecule type" value="Genomic_DNA"/>
</dbReference>
<dbReference type="PANTHER" id="PTHR45008">
    <property type="entry name" value="PTS SYSTEM GLUCOSE-SPECIFIC EIIA COMPONENT"/>
    <property type="match status" value="1"/>
</dbReference>
<dbReference type="NCBIfam" id="TIGR00830">
    <property type="entry name" value="PTBA"/>
    <property type="match status" value="1"/>
</dbReference>
<protein>
    <submittedName>
        <fullName evidence="8">PTS system glucose-specific IIA component</fullName>
    </submittedName>
</protein>
<keyword evidence="9" id="KW-1185">Reference proteome</keyword>
<dbReference type="InterPro" id="IPR050890">
    <property type="entry name" value="PTS_EIIA_component"/>
</dbReference>
<keyword evidence="6" id="KW-0418">Kinase</keyword>